<name>A0AAQ4PFJ4_GASAC</name>
<reference evidence="1 2" key="1">
    <citation type="journal article" date="2021" name="G3 (Bethesda)">
        <title>Improved contiguity of the threespine stickleback genome using long-read sequencing.</title>
        <authorList>
            <person name="Nath S."/>
            <person name="Shaw D.E."/>
            <person name="White M.A."/>
        </authorList>
    </citation>
    <scope>NUCLEOTIDE SEQUENCE [LARGE SCALE GENOMIC DNA]</scope>
    <source>
        <strain evidence="1 2">Lake Benthic</strain>
    </source>
</reference>
<keyword evidence="2" id="KW-1185">Reference proteome</keyword>
<protein>
    <submittedName>
        <fullName evidence="1">Uncharacterized protein</fullName>
    </submittedName>
</protein>
<proteinExistence type="predicted"/>
<reference evidence="1" key="3">
    <citation type="submission" date="2025-09" db="UniProtKB">
        <authorList>
            <consortium name="Ensembl"/>
        </authorList>
    </citation>
    <scope>IDENTIFICATION</scope>
</reference>
<dbReference type="Ensembl" id="ENSGACT00000036527.1">
    <property type="protein sequence ID" value="ENSGACP00000037554.1"/>
    <property type="gene ID" value="ENSGACG00000023540.1"/>
</dbReference>
<accession>A0AAQ4PFJ4</accession>
<dbReference type="AlphaFoldDB" id="A0AAQ4PFJ4"/>
<dbReference type="Proteomes" id="UP000007635">
    <property type="component" value="Chromosome Y"/>
</dbReference>
<sequence length="60" mass="7001">GGPPRSWKYVVHQLSVSLEEMYKGGSRNCEVVNSMEKRKEFCIKPVHAAAYMLDPKRYLW</sequence>
<organism evidence="1 2">
    <name type="scientific">Gasterosteus aculeatus aculeatus</name>
    <name type="common">three-spined stickleback</name>
    <dbReference type="NCBI Taxonomy" id="481459"/>
    <lineage>
        <taxon>Eukaryota</taxon>
        <taxon>Metazoa</taxon>
        <taxon>Chordata</taxon>
        <taxon>Craniata</taxon>
        <taxon>Vertebrata</taxon>
        <taxon>Euteleostomi</taxon>
        <taxon>Actinopterygii</taxon>
        <taxon>Neopterygii</taxon>
        <taxon>Teleostei</taxon>
        <taxon>Neoteleostei</taxon>
        <taxon>Acanthomorphata</taxon>
        <taxon>Eupercaria</taxon>
        <taxon>Perciformes</taxon>
        <taxon>Cottioidei</taxon>
        <taxon>Gasterosteales</taxon>
        <taxon>Gasterosteidae</taxon>
        <taxon>Gasterosteus</taxon>
    </lineage>
</organism>
<evidence type="ECO:0000313" key="2">
    <source>
        <dbReference type="Proteomes" id="UP000007635"/>
    </source>
</evidence>
<evidence type="ECO:0000313" key="1">
    <source>
        <dbReference type="Ensembl" id="ENSGACP00000037554.1"/>
    </source>
</evidence>
<reference evidence="1" key="2">
    <citation type="submission" date="2025-08" db="UniProtKB">
        <authorList>
            <consortium name="Ensembl"/>
        </authorList>
    </citation>
    <scope>IDENTIFICATION</scope>
</reference>